<sequence>MGDDDDHVQDKSWNMNHYILAGLCGTLMVSAVVTITSVVLSPAQVTFSVVRATSMQVMLSNVTNLMVTIAVYNPSRRCQARYQSVSINLKNSSTGAGTRSSIPANVVPADTFPMDYVRGPNITRINSMAGLVETQKDRASGYAYRLHSGAAFTVEVTAQVRFKIGVTPTRLYDMKVFCPGVVFIDDNNSSSTAQLANQQNFNCSG</sequence>
<proteinExistence type="predicted"/>
<dbReference type="OMA" id="DAGTYFR"/>
<dbReference type="InParanoid" id="A0A109ND39"/>
<reference evidence="1 2" key="1">
    <citation type="journal article" date="2009" name="Nature">
        <title>The Sorghum bicolor genome and the diversification of grasses.</title>
        <authorList>
            <person name="Paterson A.H."/>
            <person name="Bowers J.E."/>
            <person name="Bruggmann R."/>
            <person name="Dubchak I."/>
            <person name="Grimwood J."/>
            <person name="Gundlach H."/>
            <person name="Haberer G."/>
            <person name="Hellsten U."/>
            <person name="Mitros T."/>
            <person name="Poliakov A."/>
            <person name="Schmutz J."/>
            <person name="Spannagl M."/>
            <person name="Tang H."/>
            <person name="Wang X."/>
            <person name="Wicker T."/>
            <person name="Bharti A.K."/>
            <person name="Chapman J."/>
            <person name="Feltus F.A."/>
            <person name="Gowik U."/>
            <person name="Grigoriev I.V."/>
            <person name="Lyons E."/>
            <person name="Maher C.A."/>
            <person name="Martis M."/>
            <person name="Narechania A."/>
            <person name="Otillar R.P."/>
            <person name="Penning B.W."/>
            <person name="Salamov A.A."/>
            <person name="Wang Y."/>
            <person name="Zhang L."/>
            <person name="Carpita N.C."/>
            <person name="Freeling M."/>
            <person name="Gingle A.R."/>
            <person name="Hash C.T."/>
            <person name="Keller B."/>
            <person name="Klein P."/>
            <person name="Kresovich S."/>
            <person name="McCann M.C."/>
            <person name="Ming R."/>
            <person name="Peterson D.G."/>
            <person name="Mehboob-ur-Rahman"/>
            <person name="Ware D."/>
            <person name="Westhoff P."/>
            <person name="Mayer K.F."/>
            <person name="Messing J."/>
            <person name="Rokhsar D.S."/>
        </authorList>
    </citation>
    <scope>NUCLEOTIDE SEQUENCE [LARGE SCALE GENOMIC DNA]</scope>
    <source>
        <strain evidence="2">cv. BTx623</strain>
    </source>
</reference>
<dbReference type="PANTHER" id="PTHR36480">
    <property type="entry name" value="OS06G0118900 PROTEIN-RELATED"/>
    <property type="match status" value="1"/>
</dbReference>
<protein>
    <recommendedName>
        <fullName evidence="3">Late embryogenesis abundant protein LEA-2 subgroup domain-containing protein</fullName>
    </recommendedName>
</protein>
<dbReference type="PANTHER" id="PTHR36480:SF3">
    <property type="entry name" value="OS06G0118900 PROTEIN"/>
    <property type="match status" value="1"/>
</dbReference>
<gene>
    <name evidence="1" type="ORF">SORBI_3005G227101</name>
</gene>
<evidence type="ECO:0000313" key="1">
    <source>
        <dbReference type="EMBL" id="OQU84089.1"/>
    </source>
</evidence>
<dbReference type="AlphaFoldDB" id="A0A109ND39"/>
<evidence type="ECO:0008006" key="3">
    <source>
        <dbReference type="Google" id="ProtNLM"/>
    </source>
</evidence>
<reference evidence="2" key="2">
    <citation type="journal article" date="2018" name="Plant J.">
        <title>The Sorghum bicolor reference genome: improved assembly, gene annotations, a transcriptome atlas, and signatures of genome organization.</title>
        <authorList>
            <person name="McCormick R.F."/>
            <person name="Truong S.K."/>
            <person name="Sreedasyam A."/>
            <person name="Jenkins J."/>
            <person name="Shu S."/>
            <person name="Sims D."/>
            <person name="Kennedy M."/>
            <person name="Amirebrahimi M."/>
            <person name="Weers B.D."/>
            <person name="McKinley B."/>
            <person name="Mattison A."/>
            <person name="Morishige D.T."/>
            <person name="Grimwood J."/>
            <person name="Schmutz J."/>
            <person name="Mullet J.E."/>
        </authorList>
    </citation>
    <scope>NUCLEOTIDE SEQUENCE [LARGE SCALE GENOMIC DNA]</scope>
    <source>
        <strain evidence="2">cv. BTx623</strain>
    </source>
</reference>
<organism evidence="1 2">
    <name type="scientific">Sorghum bicolor</name>
    <name type="common">Sorghum</name>
    <name type="synonym">Sorghum vulgare</name>
    <dbReference type="NCBI Taxonomy" id="4558"/>
    <lineage>
        <taxon>Eukaryota</taxon>
        <taxon>Viridiplantae</taxon>
        <taxon>Streptophyta</taxon>
        <taxon>Embryophyta</taxon>
        <taxon>Tracheophyta</taxon>
        <taxon>Spermatophyta</taxon>
        <taxon>Magnoliopsida</taxon>
        <taxon>Liliopsida</taxon>
        <taxon>Poales</taxon>
        <taxon>Poaceae</taxon>
        <taxon>PACMAD clade</taxon>
        <taxon>Panicoideae</taxon>
        <taxon>Andropogonodae</taxon>
        <taxon>Andropogoneae</taxon>
        <taxon>Sorghinae</taxon>
        <taxon>Sorghum</taxon>
    </lineage>
</organism>
<name>A0A109ND39_SORBI</name>
<evidence type="ECO:0000313" key="2">
    <source>
        <dbReference type="Proteomes" id="UP000000768"/>
    </source>
</evidence>
<dbReference type="Proteomes" id="UP000000768">
    <property type="component" value="Chromosome 5"/>
</dbReference>
<accession>A0A109ND39</accession>
<dbReference type="EMBL" id="CM000764">
    <property type="protein sequence ID" value="OQU84089.1"/>
    <property type="molecule type" value="Genomic_DNA"/>
</dbReference>
<dbReference type="Gramene" id="OQU84089">
    <property type="protein sequence ID" value="OQU84089"/>
    <property type="gene ID" value="SORBI_3005G227101"/>
</dbReference>
<keyword evidence="2" id="KW-1185">Reference proteome</keyword>